<evidence type="ECO:0000313" key="2">
    <source>
        <dbReference type="EMBL" id="EIW84971.1"/>
    </source>
</evidence>
<feature type="compositionally biased region" description="Basic and acidic residues" evidence="1">
    <location>
        <begin position="89"/>
        <end position="104"/>
    </location>
</feature>
<dbReference type="Proteomes" id="UP000053558">
    <property type="component" value="Unassembled WGS sequence"/>
</dbReference>
<evidence type="ECO:0000313" key="3">
    <source>
        <dbReference type="Proteomes" id="UP000053558"/>
    </source>
</evidence>
<dbReference type="GeneID" id="19201662"/>
<dbReference type="KEGG" id="cput:CONPUDRAFT_141758"/>
<feature type="compositionally biased region" description="Low complexity" evidence="1">
    <location>
        <begin position="16"/>
        <end position="25"/>
    </location>
</feature>
<organism evidence="2 3">
    <name type="scientific">Coniophora puteana (strain RWD-64-598)</name>
    <name type="common">Brown rot fungus</name>
    <dbReference type="NCBI Taxonomy" id="741705"/>
    <lineage>
        <taxon>Eukaryota</taxon>
        <taxon>Fungi</taxon>
        <taxon>Dikarya</taxon>
        <taxon>Basidiomycota</taxon>
        <taxon>Agaricomycotina</taxon>
        <taxon>Agaricomycetes</taxon>
        <taxon>Agaricomycetidae</taxon>
        <taxon>Boletales</taxon>
        <taxon>Coniophorineae</taxon>
        <taxon>Coniophoraceae</taxon>
        <taxon>Coniophora</taxon>
    </lineage>
</organism>
<name>A0A5M3N255_CONPW</name>
<dbReference type="AlphaFoldDB" id="A0A5M3N255"/>
<dbReference type="OrthoDB" id="2596481at2759"/>
<reference evidence="3" key="1">
    <citation type="journal article" date="2012" name="Science">
        <title>The Paleozoic origin of enzymatic lignin decomposition reconstructed from 31 fungal genomes.</title>
        <authorList>
            <person name="Floudas D."/>
            <person name="Binder M."/>
            <person name="Riley R."/>
            <person name="Barry K."/>
            <person name="Blanchette R.A."/>
            <person name="Henrissat B."/>
            <person name="Martinez A.T."/>
            <person name="Otillar R."/>
            <person name="Spatafora J.W."/>
            <person name="Yadav J.S."/>
            <person name="Aerts A."/>
            <person name="Benoit I."/>
            <person name="Boyd A."/>
            <person name="Carlson A."/>
            <person name="Copeland A."/>
            <person name="Coutinho P.M."/>
            <person name="de Vries R.P."/>
            <person name="Ferreira P."/>
            <person name="Findley K."/>
            <person name="Foster B."/>
            <person name="Gaskell J."/>
            <person name="Glotzer D."/>
            <person name="Gorecki P."/>
            <person name="Heitman J."/>
            <person name="Hesse C."/>
            <person name="Hori C."/>
            <person name="Igarashi K."/>
            <person name="Jurgens J.A."/>
            <person name="Kallen N."/>
            <person name="Kersten P."/>
            <person name="Kohler A."/>
            <person name="Kuees U."/>
            <person name="Kumar T.K.A."/>
            <person name="Kuo A."/>
            <person name="LaButti K."/>
            <person name="Larrondo L.F."/>
            <person name="Lindquist E."/>
            <person name="Ling A."/>
            <person name="Lombard V."/>
            <person name="Lucas S."/>
            <person name="Lundell T."/>
            <person name="Martin R."/>
            <person name="McLaughlin D.J."/>
            <person name="Morgenstern I."/>
            <person name="Morin E."/>
            <person name="Murat C."/>
            <person name="Nagy L.G."/>
            <person name="Nolan M."/>
            <person name="Ohm R.A."/>
            <person name="Patyshakuliyeva A."/>
            <person name="Rokas A."/>
            <person name="Ruiz-Duenas F.J."/>
            <person name="Sabat G."/>
            <person name="Salamov A."/>
            <person name="Samejima M."/>
            <person name="Schmutz J."/>
            <person name="Slot J.C."/>
            <person name="St John F."/>
            <person name="Stenlid J."/>
            <person name="Sun H."/>
            <person name="Sun S."/>
            <person name="Syed K."/>
            <person name="Tsang A."/>
            <person name="Wiebenga A."/>
            <person name="Young D."/>
            <person name="Pisabarro A."/>
            <person name="Eastwood D.C."/>
            <person name="Martin F."/>
            <person name="Cullen D."/>
            <person name="Grigoriev I.V."/>
            <person name="Hibbett D.S."/>
        </authorList>
    </citation>
    <scope>NUCLEOTIDE SEQUENCE [LARGE SCALE GENOMIC DNA]</scope>
    <source>
        <strain evidence="3">RWD-64-598 SS2</strain>
    </source>
</reference>
<keyword evidence="3" id="KW-1185">Reference proteome</keyword>
<sequence length="262" mass="28570">MPIDDRSPYSSDDEVLIGLSGSDSSSEYEVSIFASDVSDDSDLVLLHHDTDVNVSALRTVNSAIVGLHSNLTSALSNLSLASNAPGNRSESESSKQAPKDAAAEKRKKKKAKQRARRQRKAARAHKEQAKASKSPAPASGASPSLNITYDEASEFVTSSLHDPKSVDKLAFLQALIVELDVKESDSPEFPKSLTQAKKLLKEDAHINIREYYAARGKTQAEIVKLKHPSHSSLRKSIRKKKNPAPRGWVKEKGLQSLLVVCF</sequence>
<evidence type="ECO:0000256" key="1">
    <source>
        <dbReference type="SAM" id="MobiDB-lite"/>
    </source>
</evidence>
<dbReference type="RefSeq" id="XP_007764618.1">
    <property type="nucleotide sequence ID" value="XM_007766428.1"/>
</dbReference>
<feature type="compositionally biased region" description="Low complexity" evidence="1">
    <location>
        <begin position="131"/>
        <end position="144"/>
    </location>
</feature>
<feature type="region of interest" description="Disordered" evidence="1">
    <location>
        <begin position="1"/>
        <end position="25"/>
    </location>
</feature>
<feature type="compositionally biased region" description="Basic residues" evidence="1">
    <location>
        <begin position="105"/>
        <end position="123"/>
    </location>
</feature>
<dbReference type="EMBL" id="JH711574">
    <property type="protein sequence ID" value="EIW84971.1"/>
    <property type="molecule type" value="Genomic_DNA"/>
</dbReference>
<comment type="caution">
    <text evidence="2">The sequence shown here is derived from an EMBL/GenBank/DDBJ whole genome shotgun (WGS) entry which is preliminary data.</text>
</comment>
<feature type="region of interest" description="Disordered" evidence="1">
    <location>
        <begin position="81"/>
        <end position="145"/>
    </location>
</feature>
<gene>
    <name evidence="2" type="ORF">CONPUDRAFT_141758</name>
</gene>
<proteinExistence type="predicted"/>
<protein>
    <submittedName>
        <fullName evidence="2">Uncharacterized protein</fullName>
    </submittedName>
</protein>
<accession>A0A5M3N255</accession>